<evidence type="ECO:0000256" key="1">
    <source>
        <dbReference type="SAM" id="MobiDB-lite"/>
    </source>
</evidence>
<name>A0A9N8ED98_9STRA</name>
<evidence type="ECO:0000313" key="3">
    <source>
        <dbReference type="EMBL" id="CAB9519322.1"/>
    </source>
</evidence>
<comment type="caution">
    <text evidence="3">The sequence shown here is derived from an EMBL/GenBank/DDBJ whole genome shotgun (WGS) entry which is preliminary data.</text>
</comment>
<dbReference type="Proteomes" id="UP001153069">
    <property type="component" value="Unassembled WGS sequence"/>
</dbReference>
<feature type="region of interest" description="Disordered" evidence="1">
    <location>
        <begin position="108"/>
        <end position="144"/>
    </location>
</feature>
<protein>
    <submittedName>
        <fullName evidence="3">Uncharacterized protein</fullName>
    </submittedName>
</protein>
<dbReference type="AlphaFoldDB" id="A0A9N8ED98"/>
<accession>A0A9N8ED98</accession>
<feature type="signal peptide" evidence="2">
    <location>
        <begin position="1"/>
        <end position="19"/>
    </location>
</feature>
<gene>
    <name evidence="3" type="ORF">SEMRO_1008_G230590.1</name>
</gene>
<evidence type="ECO:0000256" key="2">
    <source>
        <dbReference type="SAM" id="SignalP"/>
    </source>
</evidence>
<feature type="chain" id="PRO_5040347830" evidence="2">
    <location>
        <begin position="20"/>
        <end position="228"/>
    </location>
</feature>
<keyword evidence="4" id="KW-1185">Reference proteome</keyword>
<organism evidence="3 4">
    <name type="scientific">Seminavis robusta</name>
    <dbReference type="NCBI Taxonomy" id="568900"/>
    <lineage>
        <taxon>Eukaryota</taxon>
        <taxon>Sar</taxon>
        <taxon>Stramenopiles</taxon>
        <taxon>Ochrophyta</taxon>
        <taxon>Bacillariophyta</taxon>
        <taxon>Bacillariophyceae</taxon>
        <taxon>Bacillariophycidae</taxon>
        <taxon>Naviculales</taxon>
        <taxon>Naviculaceae</taxon>
        <taxon>Seminavis</taxon>
    </lineage>
</organism>
<proteinExistence type="predicted"/>
<sequence>MKGVLLISASLLVLQTAAGQLVPNHAAGPLQPPQCDAEHTEACVTPWGTEGYFVCRLQQEQQSSLRAGNDHHRQRQRRQHGPPLSRSHCVPTLTAAAATIEHPEFRGFGVAGAGNSRHPAGPRSSGTPVNQLGHRRHQNNNGSRSFECGCCGGICPTKILEHCGCSCDLIHPDGHILSQAGVKVAVEVPDGSIENHCVHPQRYADAGPAVCLEDCSVSVQPERQYFVG</sequence>
<keyword evidence="2" id="KW-0732">Signal</keyword>
<evidence type="ECO:0000313" key="4">
    <source>
        <dbReference type="Proteomes" id="UP001153069"/>
    </source>
</evidence>
<reference evidence="3" key="1">
    <citation type="submission" date="2020-06" db="EMBL/GenBank/DDBJ databases">
        <authorList>
            <consortium name="Plant Systems Biology data submission"/>
        </authorList>
    </citation>
    <scope>NUCLEOTIDE SEQUENCE</scope>
    <source>
        <strain evidence="3">D6</strain>
    </source>
</reference>
<dbReference type="EMBL" id="CAICTM010001006">
    <property type="protein sequence ID" value="CAB9519322.1"/>
    <property type="molecule type" value="Genomic_DNA"/>
</dbReference>
<feature type="region of interest" description="Disordered" evidence="1">
    <location>
        <begin position="64"/>
        <end position="88"/>
    </location>
</feature>